<comment type="function">
    <text evidence="1">Functions in the early steps of protein synthesis of a small number of specific mRNAs. Acts by directing the binding of methionyl-tRNAi to 40S ribosomal subunits. In contrast to the eIF-2 complex, it binds methionyl-tRNAi to 40S subunits in a codon-dependent manner, whereas the eIF-2 complex binds methionyl-tRNAi to 40S subunits in a GTP-dependent manner.</text>
</comment>
<dbReference type="GO" id="GO:0000049">
    <property type="term" value="F:tRNA binding"/>
    <property type="evidence" value="ECO:0007669"/>
    <property type="project" value="TreeGrafter"/>
</dbReference>
<dbReference type="EMBL" id="HG805826">
    <property type="protein sequence ID" value="CDW52575.1"/>
    <property type="molecule type" value="Genomic_DNA"/>
</dbReference>
<accession>A0A077Z1X3</accession>
<feature type="domain" description="Translation initiation factor beta propellor-like" evidence="6">
    <location>
        <begin position="2"/>
        <end position="94"/>
    </location>
</feature>
<reference evidence="7" key="1">
    <citation type="submission" date="2014-01" db="EMBL/GenBank/DDBJ databases">
        <authorList>
            <person name="Aslett M."/>
        </authorList>
    </citation>
    <scope>NUCLEOTIDE SEQUENCE</scope>
</reference>
<evidence type="ECO:0000259" key="6">
    <source>
        <dbReference type="Pfam" id="PF08662"/>
    </source>
</evidence>
<evidence type="ECO:0000313" key="8">
    <source>
        <dbReference type="Proteomes" id="UP000030665"/>
    </source>
</evidence>
<evidence type="ECO:0000256" key="5">
    <source>
        <dbReference type="ARBA" id="ARBA00022917"/>
    </source>
</evidence>
<dbReference type="PANTHER" id="PTHR13227:SF0">
    <property type="entry name" value="EUKARYOTIC TRANSLATION INITIATION FACTOR 2A"/>
    <property type="match status" value="1"/>
</dbReference>
<gene>
    <name evidence="7" type="ORF">TTRE_0000083701</name>
</gene>
<keyword evidence="3" id="KW-0853">WD repeat</keyword>
<organism evidence="7 8">
    <name type="scientific">Trichuris trichiura</name>
    <name type="common">Whipworm</name>
    <name type="synonym">Trichocephalus trichiurus</name>
    <dbReference type="NCBI Taxonomy" id="36087"/>
    <lineage>
        <taxon>Eukaryota</taxon>
        <taxon>Metazoa</taxon>
        <taxon>Ecdysozoa</taxon>
        <taxon>Nematoda</taxon>
        <taxon>Enoplea</taxon>
        <taxon>Dorylaimia</taxon>
        <taxon>Trichinellida</taxon>
        <taxon>Trichuridae</taxon>
        <taxon>Trichuris</taxon>
    </lineage>
</organism>
<dbReference type="Proteomes" id="UP000030665">
    <property type="component" value="Unassembled WGS sequence"/>
</dbReference>
<proteinExistence type="predicted"/>
<dbReference type="GO" id="GO:0003743">
    <property type="term" value="F:translation initiation factor activity"/>
    <property type="evidence" value="ECO:0007669"/>
    <property type="project" value="UniProtKB-KW"/>
</dbReference>
<dbReference type="OrthoDB" id="2194683at2759"/>
<dbReference type="InterPro" id="IPR013979">
    <property type="entry name" value="TIF_beta_prop-like"/>
</dbReference>
<evidence type="ECO:0000256" key="2">
    <source>
        <dbReference type="ARBA" id="ARBA00022540"/>
    </source>
</evidence>
<dbReference type="Pfam" id="PF08662">
    <property type="entry name" value="eIF2A"/>
    <property type="match status" value="1"/>
</dbReference>
<keyword evidence="4" id="KW-0677">Repeat</keyword>
<evidence type="ECO:0000256" key="1">
    <source>
        <dbReference type="ARBA" id="ARBA00003993"/>
    </source>
</evidence>
<dbReference type="PANTHER" id="PTHR13227">
    <property type="entry name" value="EUKARYOTIC TRANSLATION INITIATION FACTOR 2A"/>
    <property type="match status" value="1"/>
</dbReference>
<dbReference type="GO" id="GO:0003729">
    <property type="term" value="F:mRNA binding"/>
    <property type="evidence" value="ECO:0007669"/>
    <property type="project" value="TreeGrafter"/>
</dbReference>
<dbReference type="STRING" id="36087.A0A077Z1X3"/>
<keyword evidence="8" id="KW-1185">Reference proteome</keyword>
<keyword evidence="2" id="KW-0396">Initiation factor</keyword>
<evidence type="ECO:0000256" key="4">
    <source>
        <dbReference type="ARBA" id="ARBA00022737"/>
    </source>
</evidence>
<sequence length="103" mass="11484">MAITDVDPENKSYYGCETLHLLQTNGDACLIILGKDGGPIHAVQWHPESKEFCVVHGPMPAKATLFDLRANAIFNFQPSQRNDVHFNSFGNHILSRLPLVLQL</sequence>
<reference evidence="7" key="2">
    <citation type="submission" date="2014-03" db="EMBL/GenBank/DDBJ databases">
        <title>The whipworm genome and dual-species transcriptomics of an intimate host-pathogen interaction.</title>
        <authorList>
            <person name="Foth B.J."/>
            <person name="Tsai I.J."/>
            <person name="Reid A.J."/>
            <person name="Bancroft A.J."/>
            <person name="Nichol S."/>
            <person name="Tracey A."/>
            <person name="Holroyd N."/>
            <person name="Cotton J.A."/>
            <person name="Stanley E.J."/>
            <person name="Zarowiecki M."/>
            <person name="Liu J.Z."/>
            <person name="Huckvale T."/>
            <person name="Cooper P.J."/>
            <person name="Grencis R.K."/>
            <person name="Berriman M."/>
        </authorList>
    </citation>
    <scope>NUCLEOTIDE SEQUENCE [LARGE SCALE GENOMIC DNA]</scope>
</reference>
<evidence type="ECO:0000256" key="3">
    <source>
        <dbReference type="ARBA" id="ARBA00022574"/>
    </source>
</evidence>
<dbReference type="AlphaFoldDB" id="A0A077Z1X3"/>
<dbReference type="GO" id="GO:0022627">
    <property type="term" value="C:cytosolic small ribosomal subunit"/>
    <property type="evidence" value="ECO:0007669"/>
    <property type="project" value="TreeGrafter"/>
</dbReference>
<dbReference type="InterPro" id="IPR011387">
    <property type="entry name" value="TIF2A"/>
</dbReference>
<evidence type="ECO:0000313" key="7">
    <source>
        <dbReference type="EMBL" id="CDW52575.1"/>
    </source>
</evidence>
<keyword evidence="5" id="KW-0648">Protein biosynthesis</keyword>
<protein>
    <submittedName>
        <fullName evidence="7">eIF2A domain containing protein</fullName>
    </submittedName>
</protein>
<name>A0A077Z1X3_TRITR</name>
<dbReference type="GO" id="GO:0043022">
    <property type="term" value="F:ribosome binding"/>
    <property type="evidence" value="ECO:0007669"/>
    <property type="project" value="TreeGrafter"/>
</dbReference>